<evidence type="ECO:0000313" key="6">
    <source>
        <dbReference type="Proteomes" id="UP000198310"/>
    </source>
</evidence>
<dbReference type="GO" id="GO:0043565">
    <property type="term" value="F:sequence-specific DNA binding"/>
    <property type="evidence" value="ECO:0007669"/>
    <property type="project" value="InterPro"/>
</dbReference>
<dbReference type="Gene3D" id="1.10.10.60">
    <property type="entry name" value="Homeodomain-like"/>
    <property type="match status" value="1"/>
</dbReference>
<dbReference type="PANTHER" id="PTHR46796">
    <property type="entry name" value="HTH-TYPE TRANSCRIPTIONAL ACTIVATOR RHAS-RELATED"/>
    <property type="match status" value="1"/>
</dbReference>
<name>A0A238ZZD2_9BACT</name>
<keyword evidence="6" id="KW-1185">Reference proteome</keyword>
<dbReference type="InterPro" id="IPR018062">
    <property type="entry name" value="HTH_AraC-typ_CS"/>
</dbReference>
<sequence>MNHQIFDPTPDLRPFVQCYWSLEGPRIATPTNNTIVPDGSMKLIFHYGDPYTHFPKQGGPVALPRCFLIGQLTRPFEVGPTGETGTFFVRFHPDGFLPFAPAPIRTMENAAIPLEVLFGDEGKDLEQQIMNARATPERITVIEAFLLNRLTDAKADNFLVKASVETILKAKGQPSIDEISNLININRRQLERKFSAMIGLSPKQLSKIARLQATLKLLRAKKTGSLTTLAYEGNYYDQAHFIRDFREFTGITPKEFFGGTLDMSLIFEGEE</sequence>
<accession>A0A238ZZD2</accession>
<dbReference type="SMART" id="SM00342">
    <property type="entry name" value="HTH_ARAC"/>
    <property type="match status" value="1"/>
</dbReference>
<dbReference type="SUPFAM" id="SSF46689">
    <property type="entry name" value="Homeodomain-like"/>
    <property type="match status" value="1"/>
</dbReference>
<keyword evidence="2" id="KW-0238">DNA-binding</keyword>
<gene>
    <name evidence="5" type="ORF">SAMN06269173_11096</name>
</gene>
<keyword evidence="3" id="KW-0804">Transcription</keyword>
<dbReference type="RefSeq" id="WP_089333769.1">
    <property type="nucleotide sequence ID" value="NZ_FZNS01000010.1"/>
</dbReference>
<reference evidence="6" key="1">
    <citation type="submission" date="2017-06" db="EMBL/GenBank/DDBJ databases">
        <authorList>
            <person name="Varghese N."/>
            <person name="Submissions S."/>
        </authorList>
    </citation>
    <scope>NUCLEOTIDE SEQUENCE [LARGE SCALE GENOMIC DNA]</scope>
    <source>
        <strain evidence="6">DSM 28041</strain>
    </source>
</reference>
<feature type="domain" description="HTH araC/xylS-type" evidence="4">
    <location>
        <begin position="158"/>
        <end position="259"/>
    </location>
</feature>
<dbReference type="GO" id="GO:0003700">
    <property type="term" value="F:DNA-binding transcription factor activity"/>
    <property type="evidence" value="ECO:0007669"/>
    <property type="project" value="InterPro"/>
</dbReference>
<dbReference type="PANTHER" id="PTHR46796:SF13">
    <property type="entry name" value="HTH-TYPE TRANSCRIPTIONAL ACTIVATOR RHAS"/>
    <property type="match status" value="1"/>
</dbReference>
<dbReference type="PROSITE" id="PS00041">
    <property type="entry name" value="HTH_ARAC_FAMILY_1"/>
    <property type="match status" value="1"/>
</dbReference>
<evidence type="ECO:0000313" key="5">
    <source>
        <dbReference type="EMBL" id="SNR88796.1"/>
    </source>
</evidence>
<proteinExistence type="predicted"/>
<dbReference type="InterPro" id="IPR046532">
    <property type="entry name" value="DUF6597"/>
</dbReference>
<dbReference type="InterPro" id="IPR050204">
    <property type="entry name" value="AraC_XylS_family_regulators"/>
</dbReference>
<protein>
    <submittedName>
        <fullName evidence="5">Helix-turn-helix domain-containing protein</fullName>
    </submittedName>
</protein>
<dbReference type="PROSITE" id="PS01124">
    <property type="entry name" value="HTH_ARAC_FAMILY_2"/>
    <property type="match status" value="1"/>
</dbReference>
<dbReference type="EMBL" id="FZNS01000010">
    <property type="protein sequence ID" value="SNR88796.1"/>
    <property type="molecule type" value="Genomic_DNA"/>
</dbReference>
<evidence type="ECO:0000256" key="1">
    <source>
        <dbReference type="ARBA" id="ARBA00023015"/>
    </source>
</evidence>
<dbReference type="InterPro" id="IPR018060">
    <property type="entry name" value="HTH_AraC"/>
</dbReference>
<dbReference type="Pfam" id="PF12833">
    <property type="entry name" value="HTH_18"/>
    <property type="match status" value="1"/>
</dbReference>
<dbReference type="AlphaFoldDB" id="A0A238ZZD2"/>
<dbReference type="InterPro" id="IPR009057">
    <property type="entry name" value="Homeodomain-like_sf"/>
</dbReference>
<dbReference type="Pfam" id="PF20240">
    <property type="entry name" value="DUF6597"/>
    <property type="match status" value="1"/>
</dbReference>
<keyword evidence="1" id="KW-0805">Transcription regulation</keyword>
<evidence type="ECO:0000256" key="2">
    <source>
        <dbReference type="ARBA" id="ARBA00023125"/>
    </source>
</evidence>
<dbReference type="Proteomes" id="UP000198310">
    <property type="component" value="Unassembled WGS sequence"/>
</dbReference>
<evidence type="ECO:0000259" key="4">
    <source>
        <dbReference type="PROSITE" id="PS01124"/>
    </source>
</evidence>
<organism evidence="5 6">
    <name type="scientific">Hymenobacter mucosus</name>
    <dbReference type="NCBI Taxonomy" id="1411120"/>
    <lineage>
        <taxon>Bacteria</taxon>
        <taxon>Pseudomonadati</taxon>
        <taxon>Bacteroidota</taxon>
        <taxon>Cytophagia</taxon>
        <taxon>Cytophagales</taxon>
        <taxon>Hymenobacteraceae</taxon>
        <taxon>Hymenobacter</taxon>
    </lineage>
</organism>
<evidence type="ECO:0000256" key="3">
    <source>
        <dbReference type="ARBA" id="ARBA00023163"/>
    </source>
</evidence>